<dbReference type="Proteomes" id="UP001497516">
    <property type="component" value="Chromosome 6"/>
</dbReference>
<evidence type="ECO:0000313" key="3">
    <source>
        <dbReference type="EMBL" id="CAL1394519.1"/>
    </source>
</evidence>
<feature type="region of interest" description="Disordered" evidence="2">
    <location>
        <begin position="79"/>
        <end position="103"/>
    </location>
</feature>
<gene>
    <name evidence="3" type="ORF">LTRI10_LOCUS35017</name>
</gene>
<evidence type="ECO:0000256" key="2">
    <source>
        <dbReference type="SAM" id="MobiDB-lite"/>
    </source>
</evidence>
<keyword evidence="4" id="KW-1185">Reference proteome</keyword>
<organism evidence="3 4">
    <name type="scientific">Linum trigynum</name>
    <dbReference type="NCBI Taxonomy" id="586398"/>
    <lineage>
        <taxon>Eukaryota</taxon>
        <taxon>Viridiplantae</taxon>
        <taxon>Streptophyta</taxon>
        <taxon>Embryophyta</taxon>
        <taxon>Tracheophyta</taxon>
        <taxon>Spermatophyta</taxon>
        <taxon>Magnoliopsida</taxon>
        <taxon>eudicotyledons</taxon>
        <taxon>Gunneridae</taxon>
        <taxon>Pentapetalae</taxon>
        <taxon>rosids</taxon>
        <taxon>fabids</taxon>
        <taxon>Malpighiales</taxon>
        <taxon>Linaceae</taxon>
        <taxon>Linum</taxon>
    </lineage>
</organism>
<accession>A0AAV2F8G1</accession>
<proteinExistence type="predicted"/>
<keyword evidence="1" id="KW-0175">Coiled coil</keyword>
<reference evidence="3 4" key="1">
    <citation type="submission" date="2024-04" db="EMBL/GenBank/DDBJ databases">
        <authorList>
            <person name="Fracassetti M."/>
        </authorList>
    </citation>
    <scope>NUCLEOTIDE SEQUENCE [LARGE SCALE GENOMIC DNA]</scope>
</reference>
<dbReference type="AlphaFoldDB" id="A0AAV2F8G1"/>
<dbReference type="EMBL" id="OZ034819">
    <property type="protein sequence ID" value="CAL1394519.1"/>
    <property type="molecule type" value="Genomic_DNA"/>
</dbReference>
<name>A0AAV2F8G1_9ROSI</name>
<sequence>MATAMTTSRNSPNPVTRVLETVRAVDETGLEELQVAVDELQGGVKRLMADRELAEKRRQEEMDEIRRALSKLARDVEVRQGKQPRVETTMGLEPEVGEGPTSAAAVSRECGIGDNDYCGNIRVDGFDNRLS</sequence>
<feature type="coiled-coil region" evidence="1">
    <location>
        <begin position="30"/>
        <end position="75"/>
    </location>
</feature>
<evidence type="ECO:0000256" key="1">
    <source>
        <dbReference type="SAM" id="Coils"/>
    </source>
</evidence>
<protein>
    <submittedName>
        <fullName evidence="3">Uncharacterized protein</fullName>
    </submittedName>
</protein>
<evidence type="ECO:0000313" key="4">
    <source>
        <dbReference type="Proteomes" id="UP001497516"/>
    </source>
</evidence>